<dbReference type="EMBL" id="JACXVP010000012">
    <property type="protein sequence ID" value="KAG5570232.1"/>
    <property type="molecule type" value="Genomic_DNA"/>
</dbReference>
<organism evidence="1 2">
    <name type="scientific">Solanum commersonii</name>
    <name type="common">Commerson's wild potato</name>
    <name type="synonym">Commerson's nightshade</name>
    <dbReference type="NCBI Taxonomy" id="4109"/>
    <lineage>
        <taxon>Eukaryota</taxon>
        <taxon>Viridiplantae</taxon>
        <taxon>Streptophyta</taxon>
        <taxon>Embryophyta</taxon>
        <taxon>Tracheophyta</taxon>
        <taxon>Spermatophyta</taxon>
        <taxon>Magnoliopsida</taxon>
        <taxon>eudicotyledons</taxon>
        <taxon>Gunneridae</taxon>
        <taxon>Pentapetalae</taxon>
        <taxon>asterids</taxon>
        <taxon>lamiids</taxon>
        <taxon>Solanales</taxon>
        <taxon>Solanaceae</taxon>
        <taxon>Solanoideae</taxon>
        <taxon>Solaneae</taxon>
        <taxon>Solanum</taxon>
    </lineage>
</organism>
<evidence type="ECO:0000313" key="1">
    <source>
        <dbReference type="EMBL" id="KAG5570232.1"/>
    </source>
</evidence>
<protein>
    <submittedName>
        <fullName evidence="1">Uncharacterized protein</fullName>
    </submittedName>
</protein>
<evidence type="ECO:0000313" key="2">
    <source>
        <dbReference type="Proteomes" id="UP000824120"/>
    </source>
</evidence>
<dbReference type="AlphaFoldDB" id="A0A9J5W4P1"/>
<proteinExistence type="predicted"/>
<feature type="non-terminal residue" evidence="1">
    <location>
        <position position="100"/>
    </location>
</feature>
<sequence>VARVIGLQMGDVRVSSQRRRGVRFWVSFFDFFAKKMHVLICFARKKKGAWIASHTTDGVRSVFSAAIVSIWELLMNVMWVADLNGSWTENWPNFGLKLSQ</sequence>
<gene>
    <name evidence="1" type="ORF">H5410_059998</name>
</gene>
<name>A0A9J5W4P1_SOLCO</name>
<dbReference type="Proteomes" id="UP000824120">
    <property type="component" value="Chromosome 12"/>
</dbReference>
<comment type="caution">
    <text evidence="1">The sequence shown here is derived from an EMBL/GenBank/DDBJ whole genome shotgun (WGS) entry which is preliminary data.</text>
</comment>
<accession>A0A9J5W4P1</accession>
<reference evidence="1 2" key="1">
    <citation type="submission" date="2020-09" db="EMBL/GenBank/DDBJ databases">
        <title>De no assembly of potato wild relative species, Solanum commersonii.</title>
        <authorList>
            <person name="Cho K."/>
        </authorList>
    </citation>
    <scope>NUCLEOTIDE SEQUENCE [LARGE SCALE GENOMIC DNA]</scope>
    <source>
        <strain evidence="1">LZ3.2</strain>
        <tissue evidence="1">Leaf</tissue>
    </source>
</reference>
<keyword evidence="2" id="KW-1185">Reference proteome</keyword>